<dbReference type="InterPro" id="IPR018824">
    <property type="entry name" value="Conidiation-specific_6"/>
</dbReference>
<dbReference type="EMBL" id="ML119109">
    <property type="protein sequence ID" value="RPB16467.1"/>
    <property type="molecule type" value="Genomic_DNA"/>
</dbReference>
<feature type="compositionally biased region" description="Basic and acidic residues" evidence="1">
    <location>
        <begin position="29"/>
        <end position="38"/>
    </location>
</feature>
<keyword evidence="3" id="KW-1185">Reference proteome</keyword>
<evidence type="ECO:0000256" key="1">
    <source>
        <dbReference type="SAM" id="MobiDB-lite"/>
    </source>
</evidence>
<gene>
    <name evidence="2" type="ORF">P167DRAFT_500652</name>
</gene>
<dbReference type="InParanoid" id="A0A3N4L0Y1"/>
<dbReference type="AlphaFoldDB" id="A0A3N4L0Y1"/>
<proteinExistence type="predicted"/>
<protein>
    <recommendedName>
        <fullName evidence="4">Conidiation protein 6</fullName>
    </recommendedName>
</protein>
<dbReference type="Pfam" id="PF10346">
    <property type="entry name" value="Con-6"/>
    <property type="match status" value="2"/>
</dbReference>
<evidence type="ECO:0000313" key="3">
    <source>
        <dbReference type="Proteomes" id="UP000277580"/>
    </source>
</evidence>
<name>A0A3N4L0Y1_9PEZI</name>
<dbReference type="PANTHER" id="PTHR36576">
    <property type="entry name" value="UPF0654 PROTEIN C11D3.01C-RELATED"/>
    <property type="match status" value="1"/>
</dbReference>
<evidence type="ECO:0008006" key="4">
    <source>
        <dbReference type="Google" id="ProtNLM"/>
    </source>
</evidence>
<feature type="compositionally biased region" description="Basic and acidic residues" evidence="1">
    <location>
        <begin position="82"/>
        <end position="97"/>
    </location>
</feature>
<accession>A0A3N4L0Y1</accession>
<dbReference type="PANTHER" id="PTHR36576:SF1">
    <property type="entry name" value="UPF0654 PROTEIN C11D3.01C-RELATED"/>
    <property type="match status" value="1"/>
</dbReference>
<dbReference type="GO" id="GO:0005737">
    <property type="term" value="C:cytoplasm"/>
    <property type="evidence" value="ECO:0007669"/>
    <property type="project" value="TreeGrafter"/>
</dbReference>
<organism evidence="2 3">
    <name type="scientific">Morchella conica CCBAS932</name>
    <dbReference type="NCBI Taxonomy" id="1392247"/>
    <lineage>
        <taxon>Eukaryota</taxon>
        <taxon>Fungi</taxon>
        <taxon>Dikarya</taxon>
        <taxon>Ascomycota</taxon>
        <taxon>Pezizomycotina</taxon>
        <taxon>Pezizomycetes</taxon>
        <taxon>Pezizales</taxon>
        <taxon>Morchellaceae</taxon>
        <taxon>Morchella</taxon>
    </lineage>
</organism>
<evidence type="ECO:0000313" key="2">
    <source>
        <dbReference type="EMBL" id="RPB16467.1"/>
    </source>
</evidence>
<dbReference type="Proteomes" id="UP000277580">
    <property type="component" value="Unassembled WGS sequence"/>
</dbReference>
<feature type="region of interest" description="Disordered" evidence="1">
    <location>
        <begin position="1"/>
        <end position="97"/>
    </location>
</feature>
<dbReference type="InterPro" id="IPR052670">
    <property type="entry name" value="UPF0654_domain"/>
</dbReference>
<sequence length="97" mass="10186">MDSATEGKNPGNVIGGHKANLHNPNTSQKSKDHSRDILEDIGSSTKSSGGRSMAHGDNEGKNPDNVARGYKAAMSNPNVSSEAKERAGHKLEEMGAD</sequence>
<reference evidence="2 3" key="1">
    <citation type="journal article" date="2018" name="Nat. Ecol. Evol.">
        <title>Pezizomycetes genomes reveal the molecular basis of ectomycorrhizal truffle lifestyle.</title>
        <authorList>
            <person name="Murat C."/>
            <person name="Payen T."/>
            <person name="Noel B."/>
            <person name="Kuo A."/>
            <person name="Morin E."/>
            <person name="Chen J."/>
            <person name="Kohler A."/>
            <person name="Krizsan K."/>
            <person name="Balestrini R."/>
            <person name="Da Silva C."/>
            <person name="Montanini B."/>
            <person name="Hainaut M."/>
            <person name="Levati E."/>
            <person name="Barry K.W."/>
            <person name="Belfiori B."/>
            <person name="Cichocki N."/>
            <person name="Clum A."/>
            <person name="Dockter R.B."/>
            <person name="Fauchery L."/>
            <person name="Guy J."/>
            <person name="Iotti M."/>
            <person name="Le Tacon F."/>
            <person name="Lindquist E.A."/>
            <person name="Lipzen A."/>
            <person name="Malagnac F."/>
            <person name="Mello A."/>
            <person name="Molinier V."/>
            <person name="Miyauchi S."/>
            <person name="Poulain J."/>
            <person name="Riccioni C."/>
            <person name="Rubini A."/>
            <person name="Sitrit Y."/>
            <person name="Splivallo R."/>
            <person name="Traeger S."/>
            <person name="Wang M."/>
            <person name="Zifcakova L."/>
            <person name="Wipf D."/>
            <person name="Zambonelli A."/>
            <person name="Paolocci F."/>
            <person name="Nowrousian M."/>
            <person name="Ottonello S."/>
            <person name="Baldrian P."/>
            <person name="Spatafora J.W."/>
            <person name="Henrissat B."/>
            <person name="Nagy L.G."/>
            <person name="Aury J.M."/>
            <person name="Wincker P."/>
            <person name="Grigoriev I.V."/>
            <person name="Bonfante P."/>
            <person name="Martin F.M."/>
        </authorList>
    </citation>
    <scope>NUCLEOTIDE SEQUENCE [LARGE SCALE GENOMIC DNA]</scope>
    <source>
        <strain evidence="2 3">CCBAS932</strain>
    </source>
</reference>
<dbReference type="OrthoDB" id="5419162at2759"/>